<evidence type="ECO:0000313" key="1">
    <source>
        <dbReference type="EMBL" id="CAI8720503.1"/>
    </source>
</evidence>
<name>A0ABN8WX07_9GAMM</name>
<organism evidence="1 2">
    <name type="scientific">Methylocaldum szegediense</name>
    <dbReference type="NCBI Taxonomy" id="73780"/>
    <lineage>
        <taxon>Bacteria</taxon>
        <taxon>Pseudomonadati</taxon>
        <taxon>Pseudomonadota</taxon>
        <taxon>Gammaproteobacteria</taxon>
        <taxon>Methylococcales</taxon>
        <taxon>Methylococcaceae</taxon>
        <taxon>Methylocaldum</taxon>
    </lineage>
</organism>
<keyword evidence="2" id="KW-1185">Reference proteome</keyword>
<accession>A0ABN8WX07</accession>
<dbReference type="InterPro" id="IPR011101">
    <property type="entry name" value="DUF5131"/>
</dbReference>
<gene>
    <name evidence="1" type="ORF">MSZNOR_0082</name>
</gene>
<dbReference type="EMBL" id="OX458333">
    <property type="protein sequence ID" value="CAI8720503.1"/>
    <property type="molecule type" value="Genomic_DNA"/>
</dbReference>
<dbReference type="Proteomes" id="UP001162030">
    <property type="component" value="Chromosome"/>
</dbReference>
<reference evidence="1 2" key="1">
    <citation type="submission" date="2023-03" db="EMBL/GenBank/DDBJ databases">
        <authorList>
            <person name="Pearce D."/>
        </authorList>
    </citation>
    <scope>NUCLEOTIDE SEQUENCE [LARGE SCALE GENOMIC DNA]</scope>
    <source>
        <strain evidence="1">Msz</strain>
    </source>
</reference>
<protein>
    <submittedName>
        <fullName evidence="1">Phage protein Gp37/Gp68</fullName>
    </submittedName>
</protein>
<proteinExistence type="predicted"/>
<dbReference type="RefSeq" id="WP_026608914.1">
    <property type="nucleotide sequence ID" value="NZ_OX458333.1"/>
</dbReference>
<dbReference type="Pfam" id="PF07505">
    <property type="entry name" value="DUF5131"/>
    <property type="match status" value="1"/>
</dbReference>
<evidence type="ECO:0000313" key="2">
    <source>
        <dbReference type="Proteomes" id="UP001162030"/>
    </source>
</evidence>
<sequence length="278" mass="31384">MGEHSKIEWTTHTFNPWVGCTKVSPACDHCYAETWAKRSGLVTWGPSQPRRRTSETYWKMPLKWNCEAKATGTRPRVFCASLADVFDNEVPDGWRADLWALIRSTPELDWILVTKRIGNAPRMLPPDWGPLGYPNVWLLITVCNQDEASRDIPKLLTVPARVRGLSVEPLLGAIGLTTLLAGENRRLDWVIVGGESGGHARPMSPDWVRALRDECAALGTAFFFKQWGEWAPVSEGETYPRTARLIDVEGKRLRRAGRKVAGRLLDGCEWNQIPEPRR</sequence>